<proteinExistence type="predicted"/>
<dbReference type="AlphaFoldDB" id="A0A814RRY2"/>
<accession>A0A814RRY2</accession>
<feature type="compositionally biased region" description="Polar residues" evidence="1">
    <location>
        <begin position="166"/>
        <end position="177"/>
    </location>
</feature>
<sequence>MAANHKSIKQTTISFPKSHEYRLQVSSPRMIQTKPRTPSSNRLIASKSSLNYPTMITRSTTSFCTNYAQYQQDARYLYVVNKPEILRHTTSSGTSNTRLQPLLFHQQSTTSSSSSSPPLPRTHPQYGHFLAYLRRQSLARLRRKQEEKEENTDHVDTTISFNSNKTTAQSFNSTSNMSLGTTTSETTSMPTISLTSKQKGRPVSSYNQLQRSSSVMPTNYRLSLEQSPPIRQNSSTTKKISDNHVLLSPSKSHLITPTNSLVDETMVSSTEKIPYELKLNGDMLSYCYVSDSGVTYQGQLLSTPV</sequence>
<reference evidence="2" key="1">
    <citation type="submission" date="2021-02" db="EMBL/GenBank/DDBJ databases">
        <authorList>
            <person name="Nowell W R."/>
        </authorList>
    </citation>
    <scope>NUCLEOTIDE SEQUENCE</scope>
</reference>
<evidence type="ECO:0000313" key="4">
    <source>
        <dbReference type="Proteomes" id="UP000663860"/>
    </source>
</evidence>
<feature type="compositionally biased region" description="Polar residues" evidence="1">
    <location>
        <begin position="204"/>
        <end position="218"/>
    </location>
</feature>
<dbReference type="EMBL" id="CAJNOE010000309">
    <property type="protein sequence ID" value="CAF1137986.1"/>
    <property type="molecule type" value="Genomic_DNA"/>
</dbReference>
<protein>
    <submittedName>
        <fullName evidence="2">Uncharacterized protein</fullName>
    </submittedName>
</protein>
<dbReference type="EMBL" id="CAJOBB010000038">
    <property type="protein sequence ID" value="CAF3525269.1"/>
    <property type="molecule type" value="Genomic_DNA"/>
</dbReference>
<name>A0A814RRY2_9BILA</name>
<evidence type="ECO:0000256" key="1">
    <source>
        <dbReference type="SAM" id="MobiDB-lite"/>
    </source>
</evidence>
<feature type="region of interest" description="Disordered" evidence="1">
    <location>
        <begin position="142"/>
        <end position="161"/>
    </location>
</feature>
<feature type="region of interest" description="Disordered" evidence="1">
    <location>
        <begin position="166"/>
        <end position="218"/>
    </location>
</feature>
<evidence type="ECO:0000313" key="2">
    <source>
        <dbReference type="EMBL" id="CAF1137986.1"/>
    </source>
</evidence>
<feature type="region of interest" description="Disordered" evidence="1">
    <location>
        <begin position="105"/>
        <end position="125"/>
    </location>
</feature>
<dbReference type="Proteomes" id="UP000663868">
    <property type="component" value="Unassembled WGS sequence"/>
</dbReference>
<comment type="caution">
    <text evidence="2">The sequence shown here is derived from an EMBL/GenBank/DDBJ whole genome shotgun (WGS) entry which is preliminary data.</text>
</comment>
<evidence type="ECO:0000313" key="3">
    <source>
        <dbReference type="EMBL" id="CAF3525269.1"/>
    </source>
</evidence>
<dbReference type="Proteomes" id="UP000663860">
    <property type="component" value="Unassembled WGS sequence"/>
</dbReference>
<feature type="compositionally biased region" description="Low complexity" evidence="1">
    <location>
        <begin position="178"/>
        <end position="193"/>
    </location>
</feature>
<gene>
    <name evidence="2" type="ORF">IZO911_LOCUS25063</name>
    <name evidence="3" type="ORF">KXQ929_LOCUS1380</name>
</gene>
<feature type="compositionally biased region" description="Basic and acidic residues" evidence="1">
    <location>
        <begin position="144"/>
        <end position="156"/>
    </location>
</feature>
<organism evidence="2 4">
    <name type="scientific">Adineta steineri</name>
    <dbReference type="NCBI Taxonomy" id="433720"/>
    <lineage>
        <taxon>Eukaryota</taxon>
        <taxon>Metazoa</taxon>
        <taxon>Spiralia</taxon>
        <taxon>Gnathifera</taxon>
        <taxon>Rotifera</taxon>
        <taxon>Eurotatoria</taxon>
        <taxon>Bdelloidea</taxon>
        <taxon>Adinetida</taxon>
        <taxon>Adinetidae</taxon>
        <taxon>Adineta</taxon>
    </lineage>
</organism>